<evidence type="ECO:0000256" key="7">
    <source>
        <dbReference type="SAM" id="MobiDB-lite"/>
    </source>
</evidence>
<dbReference type="AlphaFoldDB" id="A0A336MBH3"/>
<dbReference type="Pfam" id="PF07690">
    <property type="entry name" value="MFS_1"/>
    <property type="match status" value="1"/>
</dbReference>
<evidence type="ECO:0000256" key="3">
    <source>
        <dbReference type="ARBA" id="ARBA00022692"/>
    </source>
</evidence>
<feature type="transmembrane region" description="Helical" evidence="8">
    <location>
        <begin position="595"/>
        <end position="614"/>
    </location>
</feature>
<feature type="transmembrane region" description="Helical" evidence="8">
    <location>
        <begin position="23"/>
        <end position="49"/>
    </location>
</feature>
<dbReference type="PANTHER" id="PTHR11662:SF455">
    <property type="entry name" value="GH23975P"/>
    <property type="match status" value="1"/>
</dbReference>
<keyword evidence="3 8" id="KW-0812">Transmembrane</keyword>
<dbReference type="Gene3D" id="1.20.1250.20">
    <property type="entry name" value="MFS general substrate transporter like domains"/>
    <property type="match status" value="4"/>
</dbReference>
<reference evidence="10" key="1">
    <citation type="submission" date="2018-07" db="EMBL/GenBank/DDBJ databases">
        <authorList>
            <person name="Quirk P.G."/>
            <person name="Krulwich T.A."/>
        </authorList>
    </citation>
    <scope>NUCLEOTIDE SEQUENCE</scope>
</reference>
<keyword evidence="5 8" id="KW-1133">Transmembrane helix</keyword>
<evidence type="ECO:0000256" key="5">
    <source>
        <dbReference type="ARBA" id="ARBA00022989"/>
    </source>
</evidence>
<name>A0A336MBH3_CULSO</name>
<feature type="transmembrane region" description="Helical" evidence="8">
    <location>
        <begin position="561"/>
        <end position="583"/>
    </location>
</feature>
<evidence type="ECO:0000256" key="1">
    <source>
        <dbReference type="ARBA" id="ARBA00004141"/>
    </source>
</evidence>
<feature type="transmembrane region" description="Helical" evidence="8">
    <location>
        <begin position="96"/>
        <end position="115"/>
    </location>
</feature>
<dbReference type="VEuPathDB" id="VectorBase:CSON014676"/>
<dbReference type="FunFam" id="1.20.1250.20:FF:000532">
    <property type="entry name" value="SLC (SoLute Carrier) homolog"/>
    <property type="match status" value="1"/>
</dbReference>
<dbReference type="EMBL" id="UFQT01000846">
    <property type="protein sequence ID" value="SSX27596.1"/>
    <property type="molecule type" value="Genomic_DNA"/>
</dbReference>
<feature type="transmembrane region" description="Helical" evidence="8">
    <location>
        <begin position="292"/>
        <end position="313"/>
    </location>
</feature>
<feature type="transmembrane region" description="Helical" evidence="8">
    <location>
        <begin position="466"/>
        <end position="487"/>
    </location>
</feature>
<dbReference type="GO" id="GO:0015293">
    <property type="term" value="F:symporter activity"/>
    <property type="evidence" value="ECO:0007669"/>
    <property type="project" value="UniProtKB-KW"/>
</dbReference>
<dbReference type="PANTHER" id="PTHR11662">
    <property type="entry name" value="SOLUTE CARRIER FAMILY 17"/>
    <property type="match status" value="1"/>
</dbReference>
<proteinExistence type="predicted"/>
<evidence type="ECO:0000256" key="8">
    <source>
        <dbReference type="SAM" id="Phobius"/>
    </source>
</evidence>
<feature type="transmembrane region" description="Helical" evidence="8">
    <location>
        <begin position="249"/>
        <end position="272"/>
    </location>
</feature>
<feature type="transmembrane region" description="Helical" evidence="8">
    <location>
        <begin position="530"/>
        <end position="549"/>
    </location>
</feature>
<organism evidence="10">
    <name type="scientific">Culicoides sonorensis</name>
    <name type="common">Biting midge</name>
    <dbReference type="NCBI Taxonomy" id="179676"/>
    <lineage>
        <taxon>Eukaryota</taxon>
        <taxon>Metazoa</taxon>
        <taxon>Ecdysozoa</taxon>
        <taxon>Arthropoda</taxon>
        <taxon>Hexapoda</taxon>
        <taxon>Insecta</taxon>
        <taxon>Pterygota</taxon>
        <taxon>Neoptera</taxon>
        <taxon>Endopterygota</taxon>
        <taxon>Diptera</taxon>
        <taxon>Nematocera</taxon>
        <taxon>Chironomoidea</taxon>
        <taxon>Ceratopogonidae</taxon>
        <taxon>Ceratopogoninae</taxon>
        <taxon>Culicoides</taxon>
        <taxon>Monoculicoides</taxon>
    </lineage>
</organism>
<feature type="domain" description="Major facilitator superfamily (MFS) profile" evidence="9">
    <location>
        <begin position="24"/>
        <end position="619"/>
    </location>
</feature>
<feature type="transmembrane region" description="Helical" evidence="8">
    <location>
        <begin position="189"/>
        <end position="208"/>
    </location>
</feature>
<dbReference type="SUPFAM" id="SSF103473">
    <property type="entry name" value="MFS general substrate transporter"/>
    <property type="match status" value="3"/>
</dbReference>
<sequence>MTSDDDKPEIDENWWKIWKNRRYILAIMAFFGMFNMYSCRVNMGVAIVAMTKSTNGTSDFTWSSKEKGALLSAFYYGYVITQILGGLLTRRISPHIVFGIGTVVPGILTLLTPFIAENTPFWMLLATRVLMGIFQGVAVPCLLMFWTIWGPKLERARLHGIAISGAFVGIVIILPLSGYIGQFYGWQQIFYVTGIICIVWYILWIIIIKESPQKDPFISEFELKYILATIDCKSDKNQKIPWMSILTSFPVWAVAIAGLTWGWGYVTVLFQLPQYLSDIMDYQISKNGLLSSLPYLTMTFMLLIAGYVADQLLIRKILNSDKSNRSALITEWRTIFLTTAGIYLFGSIFYFFTGSAQVQPWAEEKKESKFSIEMKKTNGRIKESKFINHAFDESKEVFGTGIAVTALLTLITPLAANLNFYALLVVRIVEGIFEGVTFPCIHAVWSKWAPMYERSHTLHFHLEKSGFVSALPYLTMGILLGVSGYLADWAQIKGYLTTSQVRRYFNCGAFLAQTLFMMLAAYLLHPVGSVICIVIAVGLGAFAWSGFAVNHLDVAPNHASILMGISNTFATIPGILSPLITGFIVQTKAEEEWKIVFYLSASIYCIGCVIYWFWASGEVQPWAVQSHTLNAKPDDSSKNNTNTYSYTNEAVEMKE</sequence>
<comment type="subcellular location">
    <subcellularLocation>
        <location evidence="1">Membrane</location>
        <topology evidence="1">Multi-pass membrane protein</topology>
    </subcellularLocation>
</comment>
<dbReference type="FunFam" id="1.20.1250.20:FF:000003">
    <property type="entry name" value="Solute carrier family 17 member 3"/>
    <property type="match status" value="1"/>
</dbReference>
<protein>
    <submittedName>
        <fullName evidence="10">CSON014676 protein</fullName>
    </submittedName>
</protein>
<dbReference type="OMA" id="CGFAVNH"/>
<feature type="transmembrane region" description="Helical" evidence="8">
    <location>
        <begin position="158"/>
        <end position="177"/>
    </location>
</feature>
<feature type="transmembrane region" description="Helical" evidence="8">
    <location>
        <begin position="121"/>
        <end position="146"/>
    </location>
</feature>
<dbReference type="GO" id="GO:0006820">
    <property type="term" value="P:monoatomic anion transport"/>
    <property type="evidence" value="ECO:0007669"/>
    <property type="project" value="TreeGrafter"/>
</dbReference>
<keyword evidence="4" id="KW-0769">Symport</keyword>
<feature type="transmembrane region" description="Helical" evidence="8">
    <location>
        <begin position="334"/>
        <end position="352"/>
    </location>
</feature>
<gene>
    <name evidence="10" type="primary">CSON014676</name>
</gene>
<feature type="transmembrane region" description="Helical" evidence="8">
    <location>
        <begin position="420"/>
        <end position="445"/>
    </location>
</feature>
<accession>A0A336MBH3</accession>
<keyword evidence="2" id="KW-0813">Transport</keyword>
<dbReference type="InterPro" id="IPR020846">
    <property type="entry name" value="MFS_dom"/>
</dbReference>
<dbReference type="InterPro" id="IPR011701">
    <property type="entry name" value="MFS"/>
</dbReference>
<feature type="compositionally biased region" description="Low complexity" evidence="7">
    <location>
        <begin position="638"/>
        <end position="648"/>
    </location>
</feature>
<feature type="transmembrane region" description="Helical" evidence="8">
    <location>
        <begin position="69"/>
        <end position="89"/>
    </location>
</feature>
<evidence type="ECO:0000313" key="10">
    <source>
        <dbReference type="EMBL" id="SSX27596.1"/>
    </source>
</evidence>
<dbReference type="InterPro" id="IPR036259">
    <property type="entry name" value="MFS_trans_sf"/>
</dbReference>
<dbReference type="GO" id="GO:0016020">
    <property type="term" value="C:membrane"/>
    <property type="evidence" value="ECO:0007669"/>
    <property type="project" value="UniProtKB-SubCell"/>
</dbReference>
<dbReference type="InterPro" id="IPR050382">
    <property type="entry name" value="MFS_Na/Anion_cotransporter"/>
</dbReference>
<evidence type="ECO:0000256" key="4">
    <source>
        <dbReference type="ARBA" id="ARBA00022847"/>
    </source>
</evidence>
<evidence type="ECO:0000256" key="6">
    <source>
        <dbReference type="ARBA" id="ARBA00023136"/>
    </source>
</evidence>
<keyword evidence="6 8" id="KW-0472">Membrane</keyword>
<feature type="region of interest" description="Disordered" evidence="7">
    <location>
        <begin position="634"/>
        <end position="655"/>
    </location>
</feature>
<dbReference type="PROSITE" id="PS50850">
    <property type="entry name" value="MFS"/>
    <property type="match status" value="1"/>
</dbReference>
<evidence type="ECO:0000259" key="9">
    <source>
        <dbReference type="PROSITE" id="PS50850"/>
    </source>
</evidence>
<evidence type="ECO:0000256" key="2">
    <source>
        <dbReference type="ARBA" id="ARBA00022448"/>
    </source>
</evidence>